<evidence type="ECO:0000259" key="1">
    <source>
        <dbReference type="Pfam" id="PF13175"/>
    </source>
</evidence>
<accession>A0A5B8NPG2</accession>
<dbReference type="Gene3D" id="3.40.50.300">
    <property type="entry name" value="P-loop containing nucleotide triphosphate hydrolases"/>
    <property type="match status" value="1"/>
</dbReference>
<dbReference type="KEGG" id="enn:FRE64_09130"/>
<dbReference type="SUPFAM" id="SSF52540">
    <property type="entry name" value="P-loop containing nucleoside triphosphate hydrolases"/>
    <property type="match status" value="1"/>
</dbReference>
<dbReference type="OrthoDB" id="9801813at2"/>
<evidence type="ECO:0000313" key="3">
    <source>
        <dbReference type="Proteomes" id="UP000318453"/>
    </source>
</evidence>
<keyword evidence="3" id="KW-1185">Reference proteome</keyword>
<protein>
    <submittedName>
        <fullName evidence="2">AAA family ATPase</fullName>
    </submittedName>
</protein>
<dbReference type="InterPro" id="IPR027417">
    <property type="entry name" value="P-loop_NTPase"/>
</dbReference>
<sequence>MTRNLEHLMIQQFRGLKNLEMSNLGTINLLVGANNSGKTSVLEAIATYCRPLDPKG</sequence>
<dbReference type="Proteomes" id="UP000318453">
    <property type="component" value="Chromosome"/>
</dbReference>
<feature type="domain" description="Endonuclease GajA/Old nuclease/RecF-like AAA" evidence="1">
    <location>
        <begin position="5"/>
        <end position="45"/>
    </location>
</feature>
<organism evidence="2 3">
    <name type="scientific">Euhalothece natronophila Z-M001</name>
    <dbReference type="NCBI Taxonomy" id="522448"/>
    <lineage>
        <taxon>Bacteria</taxon>
        <taxon>Bacillati</taxon>
        <taxon>Cyanobacteriota</taxon>
        <taxon>Cyanophyceae</taxon>
        <taxon>Oscillatoriophycideae</taxon>
        <taxon>Chroococcales</taxon>
        <taxon>Halothecacae</taxon>
        <taxon>Halothece cluster</taxon>
        <taxon>Euhalothece</taxon>
    </lineage>
</organism>
<reference evidence="2" key="1">
    <citation type="submission" date="2019-08" db="EMBL/GenBank/DDBJ databases">
        <title>Carotenoids and Carotenoid Binding Proteins in the Halophilic Cyanobacterium Euhalothece sp. ZM00.</title>
        <authorList>
            <person name="Cho S.M."/>
            <person name="Song J.Y."/>
            <person name="Park Y.-I."/>
        </authorList>
    </citation>
    <scope>NUCLEOTIDE SEQUENCE [LARGE SCALE GENOMIC DNA]</scope>
    <source>
        <strain evidence="2">Z-M001</strain>
    </source>
</reference>
<dbReference type="EMBL" id="CP042326">
    <property type="protein sequence ID" value="QDZ40090.1"/>
    <property type="molecule type" value="Genomic_DNA"/>
</dbReference>
<gene>
    <name evidence="2" type="ORF">FRE64_09130</name>
</gene>
<evidence type="ECO:0000313" key="2">
    <source>
        <dbReference type="EMBL" id="QDZ40090.1"/>
    </source>
</evidence>
<dbReference type="InterPro" id="IPR041685">
    <property type="entry name" value="AAA_GajA/Old/RecF-like"/>
</dbReference>
<dbReference type="Pfam" id="PF13175">
    <property type="entry name" value="AAA_15"/>
    <property type="match status" value="1"/>
</dbReference>
<dbReference type="AlphaFoldDB" id="A0A5B8NPG2"/>
<name>A0A5B8NPG2_9CHRO</name>
<proteinExistence type="predicted"/>